<dbReference type="EMBL" id="JXIG01000628">
    <property type="protein sequence ID" value="KIT96258.1"/>
    <property type="molecule type" value="Genomic_DNA"/>
</dbReference>
<reference evidence="4 7" key="3">
    <citation type="submission" date="2018-06" db="EMBL/GenBank/DDBJ databases">
        <authorList>
            <consortium name="Pathogen Informatics"/>
            <person name="Doyle S."/>
        </authorList>
    </citation>
    <scope>NUCLEOTIDE SEQUENCE [LARGE SCALE GENOMIC DNA]</scope>
    <source>
        <strain evidence="4 7">NCTC6133</strain>
    </source>
</reference>
<proteinExistence type="predicted"/>
<dbReference type="EMBL" id="PGWZ01000405">
    <property type="protein sequence ID" value="PPJ73383.1"/>
    <property type="molecule type" value="Genomic_DNA"/>
</dbReference>
<feature type="transmembrane region" description="Helical" evidence="1">
    <location>
        <begin position="35"/>
        <end position="52"/>
    </location>
</feature>
<gene>
    <name evidence="3" type="ORF">CV021_10560</name>
    <name evidence="4" type="ORF">NCTC6133_00830</name>
    <name evidence="2" type="ORF">QU38_10495</name>
</gene>
<reference evidence="2 5" key="1">
    <citation type="submission" date="2015-01" db="EMBL/GenBank/DDBJ databases">
        <title>Characterization of Swiss Staphylococcus aureus strains involved in food poisoning.</title>
        <authorList>
            <person name="Crovadore J."/>
            <person name="Chablais R."/>
            <person name="Tonacini J."/>
            <person name="Schnyder B."/>
            <person name="Lefort F."/>
        </authorList>
    </citation>
    <scope>NUCLEOTIDE SEQUENCE [LARGE SCALE GENOMIC DNA]</scope>
    <source>
        <strain evidence="2 5">SA-120</strain>
    </source>
</reference>
<organism evidence="4 7">
    <name type="scientific">Staphylococcus aureus</name>
    <dbReference type="NCBI Taxonomy" id="1280"/>
    <lineage>
        <taxon>Bacteria</taxon>
        <taxon>Bacillati</taxon>
        <taxon>Bacillota</taxon>
        <taxon>Bacilli</taxon>
        <taxon>Bacillales</taxon>
        <taxon>Staphylococcaceae</taxon>
        <taxon>Staphylococcus</taxon>
    </lineage>
</organism>
<protein>
    <submittedName>
        <fullName evidence="2">Membrane protein</fullName>
    </submittedName>
    <submittedName>
        <fullName evidence="4">Membrane spanning protein</fullName>
    </submittedName>
</protein>
<accession>A0A0D1I7R1</accession>
<reference evidence="3 6" key="2">
    <citation type="submission" date="2017-11" db="EMBL/GenBank/DDBJ databases">
        <authorList>
            <person name="Founou R.C."/>
            <person name="Founou L."/>
            <person name="Allam M."/>
            <person name="Ismail A."/>
            <person name="Essack S.Y."/>
        </authorList>
    </citation>
    <scope>NUCLEOTIDE SEQUENCE [LARGE SCALE GENOMIC DNA]</scope>
    <source>
        <strain evidence="3 6">G703N2B1</strain>
    </source>
</reference>
<feature type="transmembrane region" description="Helical" evidence="1">
    <location>
        <begin position="6"/>
        <end position="23"/>
    </location>
</feature>
<dbReference type="Proteomes" id="UP000238775">
    <property type="component" value="Unassembled WGS sequence"/>
</dbReference>
<dbReference type="AlphaFoldDB" id="A0A0D1I7R1"/>
<feature type="transmembrane region" description="Helical" evidence="1">
    <location>
        <begin position="72"/>
        <end position="93"/>
    </location>
</feature>
<dbReference type="Proteomes" id="UP000032274">
    <property type="component" value="Unassembled WGS sequence"/>
</dbReference>
<keyword evidence="1" id="KW-0472">Membrane</keyword>
<keyword evidence="1" id="KW-0812">Transmembrane</keyword>
<evidence type="ECO:0000313" key="7">
    <source>
        <dbReference type="Proteomes" id="UP000255091"/>
    </source>
</evidence>
<evidence type="ECO:0000313" key="4">
    <source>
        <dbReference type="EMBL" id="SUK36010.1"/>
    </source>
</evidence>
<dbReference type="Proteomes" id="UP000255091">
    <property type="component" value="Unassembled WGS sequence"/>
</dbReference>
<evidence type="ECO:0000313" key="5">
    <source>
        <dbReference type="Proteomes" id="UP000032274"/>
    </source>
</evidence>
<accession>A0A2S6D414</accession>
<name>A0A0D1I7R1_STAAU</name>
<dbReference type="EMBL" id="UHAP01000001">
    <property type="protein sequence ID" value="SUK36010.1"/>
    <property type="molecule type" value="Genomic_DNA"/>
</dbReference>
<evidence type="ECO:0000256" key="1">
    <source>
        <dbReference type="SAM" id="Phobius"/>
    </source>
</evidence>
<evidence type="ECO:0000313" key="2">
    <source>
        <dbReference type="EMBL" id="KIT96258.1"/>
    </source>
</evidence>
<sequence>MTLDITVFMISIIVLQMIIGHLWHDIGLSYTRSILLMLFPLGIGVFVQQMIYFERQYPKWDVPQHIKIRLKYIYIITFLEYVLLYFTMFTDIFR</sequence>
<evidence type="ECO:0000313" key="6">
    <source>
        <dbReference type="Proteomes" id="UP000238775"/>
    </source>
</evidence>
<evidence type="ECO:0000313" key="3">
    <source>
        <dbReference type="EMBL" id="PPJ73383.1"/>
    </source>
</evidence>
<keyword evidence="1" id="KW-1133">Transmembrane helix</keyword>